<feature type="compositionally biased region" description="Low complexity" evidence="3">
    <location>
        <begin position="278"/>
        <end position="288"/>
    </location>
</feature>
<dbReference type="GO" id="GO:0006310">
    <property type="term" value="P:DNA recombination"/>
    <property type="evidence" value="ECO:0007669"/>
    <property type="project" value="UniProtKB-KW"/>
</dbReference>
<comment type="subunit">
    <text evidence="2">Homodimer. Interacts with LigD.</text>
</comment>
<dbReference type="InterPro" id="IPR009187">
    <property type="entry name" value="Prok_Ku"/>
</dbReference>
<dbReference type="Pfam" id="PF02735">
    <property type="entry name" value="Ku"/>
    <property type="match status" value="1"/>
</dbReference>
<comment type="similarity">
    <text evidence="2">Belongs to the prokaryotic Ku family.</text>
</comment>
<evidence type="ECO:0000259" key="4">
    <source>
        <dbReference type="SMART" id="SM00559"/>
    </source>
</evidence>
<proteinExistence type="inferred from homology"/>
<dbReference type="EMBL" id="CP011388">
    <property type="protein sequence ID" value="ANE47878.1"/>
    <property type="molecule type" value="Genomic_DNA"/>
</dbReference>
<name>A0A172TLG3_9BACL</name>
<organism evidence="5 6">
    <name type="scientific">Paenibacillus swuensis</name>
    <dbReference type="NCBI Taxonomy" id="1178515"/>
    <lineage>
        <taxon>Bacteria</taxon>
        <taxon>Bacillati</taxon>
        <taxon>Bacillota</taxon>
        <taxon>Bacilli</taxon>
        <taxon>Bacillales</taxon>
        <taxon>Paenibacillaceae</taxon>
        <taxon>Paenibacillus</taxon>
    </lineage>
</organism>
<evidence type="ECO:0000313" key="5">
    <source>
        <dbReference type="EMBL" id="ANE47878.1"/>
    </source>
</evidence>
<dbReference type="Proteomes" id="UP000076927">
    <property type="component" value="Chromosome"/>
</dbReference>
<comment type="function">
    <text evidence="2">With LigD forms a non-homologous end joining (NHEJ) DNA repair enzyme, which repairs dsDNA breaks with reduced fidelity. Binds linear dsDNA with 5'- and 3'- overhangs but not closed circular dsDNA nor ssDNA. Recruits and stimulates the ligase activity of LigD.</text>
</comment>
<protein>
    <recommendedName>
        <fullName evidence="2">Non-homologous end joining protein Ku</fullName>
    </recommendedName>
</protein>
<keyword evidence="2" id="KW-0233">DNA recombination</keyword>
<accession>A0A172TLG3</accession>
<sequence length="298" mass="33628">MQTVWKGAINFGLVNVPVKMFSSTQNNDVPMKLLHKKLSVPINYVRTCPKCEEDVEWSDIVRGYEYEPGHFVTFDKDELDKLASEDSREIKILSFANLDEIDPVYFQKTYYLAPNESGVHAYQLLAKALEETQKIGIANVTIRSKSSLAAIRVIDGYLAMATMHYAEEIRPLKQVPNLPELKDTNEKELEMAKSLIEQLTAEFNPAQYEDDYKERLMDAIEDKIHGKEVKFAPEEKQRNVIDLMDALKASLAQAQPSEQPVKKTSTRAKTNKTKKTSAAKPSKSPRAGAKSRSKKTGA</sequence>
<dbReference type="KEGG" id="pswu:SY83_18040"/>
<feature type="region of interest" description="Disordered" evidence="3">
    <location>
        <begin position="251"/>
        <end position="298"/>
    </location>
</feature>
<dbReference type="PANTHER" id="PTHR41251:SF1">
    <property type="entry name" value="NON-HOMOLOGOUS END JOINING PROTEIN KU"/>
    <property type="match status" value="1"/>
</dbReference>
<dbReference type="InterPro" id="IPR006164">
    <property type="entry name" value="DNA_bd_Ku70/Ku80"/>
</dbReference>
<dbReference type="CDD" id="cd00789">
    <property type="entry name" value="KU_like"/>
    <property type="match status" value="1"/>
</dbReference>
<dbReference type="PIRSF" id="PIRSF006493">
    <property type="entry name" value="Prok_Ku"/>
    <property type="match status" value="1"/>
</dbReference>
<dbReference type="AlphaFoldDB" id="A0A172TLG3"/>
<dbReference type="GO" id="GO:0003690">
    <property type="term" value="F:double-stranded DNA binding"/>
    <property type="evidence" value="ECO:0007669"/>
    <property type="project" value="UniProtKB-UniRule"/>
</dbReference>
<dbReference type="Gene3D" id="2.40.290.10">
    <property type="match status" value="1"/>
</dbReference>
<evidence type="ECO:0000256" key="1">
    <source>
        <dbReference type="ARBA" id="ARBA00023125"/>
    </source>
</evidence>
<keyword evidence="6" id="KW-1185">Reference proteome</keyword>
<feature type="domain" description="Ku" evidence="4">
    <location>
        <begin position="52"/>
        <end position="180"/>
    </location>
</feature>
<reference evidence="5 6" key="1">
    <citation type="submission" date="2015-01" db="EMBL/GenBank/DDBJ databases">
        <title>Paenibacillus swuensis/DY6/whole genome sequencing.</title>
        <authorList>
            <person name="Kim M.K."/>
            <person name="Srinivasan S."/>
            <person name="Lee J.-J."/>
        </authorList>
    </citation>
    <scope>NUCLEOTIDE SEQUENCE [LARGE SCALE GENOMIC DNA]</scope>
    <source>
        <strain evidence="5 6">DY6</strain>
    </source>
</reference>
<dbReference type="HAMAP" id="MF_01875">
    <property type="entry name" value="Prokaryotic_Ku"/>
    <property type="match status" value="1"/>
</dbReference>
<keyword evidence="1 2" id="KW-0238">DNA-binding</keyword>
<feature type="compositionally biased region" description="Basic residues" evidence="3">
    <location>
        <begin position="289"/>
        <end position="298"/>
    </location>
</feature>
<dbReference type="STRING" id="1178515.SY83_18040"/>
<evidence type="ECO:0000313" key="6">
    <source>
        <dbReference type="Proteomes" id="UP000076927"/>
    </source>
</evidence>
<dbReference type="NCBIfam" id="TIGR02772">
    <property type="entry name" value="Ku_bact"/>
    <property type="match status" value="1"/>
</dbReference>
<dbReference type="OrthoDB" id="9795084at2"/>
<dbReference type="GO" id="GO:0006303">
    <property type="term" value="P:double-strand break repair via nonhomologous end joining"/>
    <property type="evidence" value="ECO:0007669"/>
    <property type="project" value="UniProtKB-UniRule"/>
</dbReference>
<keyword evidence="2" id="KW-0234">DNA repair</keyword>
<keyword evidence="2" id="KW-0227">DNA damage</keyword>
<evidence type="ECO:0000256" key="3">
    <source>
        <dbReference type="SAM" id="MobiDB-lite"/>
    </source>
</evidence>
<dbReference type="SMART" id="SM00559">
    <property type="entry name" value="Ku78"/>
    <property type="match status" value="1"/>
</dbReference>
<feature type="compositionally biased region" description="Basic residues" evidence="3">
    <location>
        <begin position="264"/>
        <end position="277"/>
    </location>
</feature>
<evidence type="ECO:0000256" key="2">
    <source>
        <dbReference type="HAMAP-Rule" id="MF_01875"/>
    </source>
</evidence>
<dbReference type="InterPro" id="IPR016194">
    <property type="entry name" value="SPOC-like_C_dom_sf"/>
</dbReference>
<dbReference type="PANTHER" id="PTHR41251">
    <property type="entry name" value="NON-HOMOLOGOUS END JOINING PROTEIN KU"/>
    <property type="match status" value="1"/>
</dbReference>
<dbReference type="PATRIC" id="fig|1178515.4.peg.3636"/>
<dbReference type="RefSeq" id="WP_068609045.1">
    <property type="nucleotide sequence ID" value="NZ_CP011388.1"/>
</dbReference>
<gene>
    <name evidence="2" type="primary">ku</name>
    <name evidence="5" type="ORF">SY83_18040</name>
</gene>
<dbReference type="SUPFAM" id="SSF100939">
    <property type="entry name" value="SPOC domain-like"/>
    <property type="match status" value="1"/>
</dbReference>